<evidence type="ECO:0000313" key="2">
    <source>
        <dbReference type="Proteomes" id="UP000188637"/>
    </source>
</evidence>
<comment type="caution">
    <text evidence="1">The sequence shown here is derived from an EMBL/GenBank/DDBJ whole genome shotgun (WGS) entry which is preliminary data.</text>
</comment>
<evidence type="ECO:0000313" key="1">
    <source>
        <dbReference type="EMBL" id="ONI46013.1"/>
    </source>
</evidence>
<gene>
    <name evidence="1" type="ORF">AN640_03850</name>
</gene>
<reference evidence="1" key="1">
    <citation type="submission" date="2016-08" db="EMBL/GenBank/DDBJ databases">
        <authorList>
            <person name="Ngugi D.K."/>
            <person name="Miyake S."/>
            <person name="Stingl U."/>
        </authorList>
    </citation>
    <scope>NUCLEOTIDE SEQUENCE</scope>
    <source>
        <strain evidence="1">SCG-D08WGA-EpuloA1</strain>
    </source>
</reference>
<protein>
    <submittedName>
        <fullName evidence="1">Uncharacterized protein</fullName>
    </submittedName>
</protein>
<organism evidence="1 2">
    <name type="scientific">Candidatus Epulonipiscium fishelsonii</name>
    <dbReference type="NCBI Taxonomy" id="77094"/>
    <lineage>
        <taxon>Bacteria</taxon>
        <taxon>Bacillati</taxon>
        <taxon>Bacillota</taxon>
        <taxon>Clostridia</taxon>
        <taxon>Lachnospirales</taxon>
        <taxon>Lachnospiraceae</taxon>
        <taxon>Candidatus Epulonipiscium</taxon>
    </lineage>
</organism>
<sequence length="234" mass="26650">MRKVLSDIKRGLTEPTFFHSILILLCIMIISGIYYFTTNKMYIADEAFITIQSLIIPFVAPLLVCLPYSSMNMLEQDSGYRKLIVYRTGYTKYVVMRFISNGVVGGITLTFPLLILLVVCRFISPYVQVNEIIKVICLDFGFGLSYATAAYGLTFFNNKRYIPNVAPQVVYLLLTYSLPYLNLDKFYPPLSYAPWLLVHQTDIAAIIIQFVILIGFGILGMVYGVLYNLYSILK</sequence>
<proteinExistence type="predicted"/>
<dbReference type="EMBL" id="LJHD01000038">
    <property type="protein sequence ID" value="ONI46013.1"/>
    <property type="molecule type" value="Genomic_DNA"/>
</dbReference>
<accession>A0ACC8XJ50</accession>
<keyword evidence="2" id="KW-1185">Reference proteome</keyword>
<dbReference type="Proteomes" id="UP000188637">
    <property type="component" value="Unassembled WGS sequence"/>
</dbReference>
<name>A0ACC8XJ50_9FIRM</name>